<comment type="similarity">
    <text evidence="3">Belongs to the glycosyl hydrolase 130 family.</text>
</comment>
<keyword evidence="2" id="KW-0808">Transferase</keyword>
<dbReference type="PANTHER" id="PTHR34106">
    <property type="entry name" value="GLYCOSIDASE"/>
    <property type="match status" value="1"/>
</dbReference>
<protein>
    <submittedName>
        <fullName evidence="4">Putative GH43/DUF377 family glycosyl hydrolase</fullName>
    </submittedName>
</protein>
<reference evidence="4 5" key="1">
    <citation type="submission" date="2020-08" db="EMBL/GenBank/DDBJ databases">
        <title>Genomic Encyclopedia of Type Strains, Phase IV (KMG-IV): sequencing the most valuable type-strain genomes for metagenomic binning, comparative biology and taxonomic classification.</title>
        <authorList>
            <person name="Goeker M."/>
        </authorList>
    </citation>
    <scope>NUCLEOTIDE SEQUENCE [LARGE SCALE GENOMIC DNA]</scope>
    <source>
        <strain evidence="4 5">DSM 105074</strain>
    </source>
</reference>
<name>A0A840TZ05_9BACT</name>
<comment type="caution">
    <text evidence="4">The sequence shown here is derived from an EMBL/GenBank/DDBJ whole genome shotgun (WGS) entry which is preliminary data.</text>
</comment>
<evidence type="ECO:0000313" key="5">
    <source>
        <dbReference type="Proteomes" id="UP000557307"/>
    </source>
</evidence>
<dbReference type="Pfam" id="PF04041">
    <property type="entry name" value="Glyco_hydro_130"/>
    <property type="match status" value="1"/>
</dbReference>
<gene>
    <name evidence="4" type="ORF">HNQ92_004694</name>
</gene>
<dbReference type="InterPro" id="IPR007184">
    <property type="entry name" value="Mannoside_phosphorylase"/>
</dbReference>
<dbReference type="GO" id="GO:0016757">
    <property type="term" value="F:glycosyltransferase activity"/>
    <property type="evidence" value="ECO:0007669"/>
    <property type="project" value="UniProtKB-KW"/>
</dbReference>
<evidence type="ECO:0000256" key="1">
    <source>
        <dbReference type="ARBA" id="ARBA00022676"/>
    </source>
</evidence>
<evidence type="ECO:0000256" key="3">
    <source>
        <dbReference type="ARBA" id="ARBA00024356"/>
    </source>
</evidence>
<dbReference type="Gene3D" id="2.115.10.20">
    <property type="entry name" value="Glycosyl hydrolase domain, family 43"/>
    <property type="match status" value="1"/>
</dbReference>
<dbReference type="EMBL" id="JACHGF010000010">
    <property type="protein sequence ID" value="MBB5286533.1"/>
    <property type="molecule type" value="Genomic_DNA"/>
</dbReference>
<dbReference type="InterPro" id="IPR023296">
    <property type="entry name" value="Glyco_hydro_beta-prop_sf"/>
</dbReference>
<keyword evidence="5" id="KW-1185">Reference proteome</keyword>
<keyword evidence="1" id="KW-0328">Glycosyltransferase</keyword>
<keyword evidence="4" id="KW-0378">Hydrolase</keyword>
<dbReference type="GO" id="GO:0016787">
    <property type="term" value="F:hydrolase activity"/>
    <property type="evidence" value="ECO:0007669"/>
    <property type="project" value="UniProtKB-KW"/>
</dbReference>
<sequence length="487" mass="55365">MKKISVDKKEITIVPNMNRVMLRPFRIDKDRTHGLVKRILALSEEEAQTKYESVLEEFDHRHRRFEETVLINYDRIRQVVGLETEPSRAHQLLIGSFFTHEYSIEAAALFNPSVVWHPDQSGVPEGSKRFALSLRATGEGHISSIIFRTGIFDEQGNVTIDEDSEFSTAPIQYNEVRLSRKFIIKKVAEIGLGELTNDPLIEQLPERFTLGELKGLVQSDSRFEDHVMLSTALVSLLSANYEMVFAEDTSLSERVIFPYAAREMNGMEDARFVELEDEDGTSRYYATYTAYSGMLIFPQLLETDDFITFRVRTLAGKGAQNKGMALFPRRINGQYAMLGRQDGENIYIMFSDDLYIWRESQLLIEPQQTWEFIQMGNCGSPIETPDGWLVLSHGVGPMRKYCLGIFLLDLHDPTRVIGRLPYPLMYAEGEEREGYVPNVVYTCGALCLGNQLFIPYAKSDYSTGFATVSVSELLAAMIGTREVISNK</sequence>
<dbReference type="RefSeq" id="WP_343063037.1">
    <property type="nucleotide sequence ID" value="NZ_JACHGF010000010.1"/>
</dbReference>
<evidence type="ECO:0000256" key="2">
    <source>
        <dbReference type="ARBA" id="ARBA00022679"/>
    </source>
</evidence>
<dbReference type="PANTHER" id="PTHR34106:SF4">
    <property type="entry name" value="BLL5143 PROTEIN"/>
    <property type="match status" value="1"/>
</dbReference>
<dbReference type="Proteomes" id="UP000557307">
    <property type="component" value="Unassembled WGS sequence"/>
</dbReference>
<evidence type="ECO:0000313" key="4">
    <source>
        <dbReference type="EMBL" id="MBB5286533.1"/>
    </source>
</evidence>
<dbReference type="SUPFAM" id="SSF75005">
    <property type="entry name" value="Arabinanase/levansucrase/invertase"/>
    <property type="match status" value="1"/>
</dbReference>
<proteinExistence type="inferred from homology"/>
<dbReference type="AlphaFoldDB" id="A0A840TZ05"/>
<dbReference type="CDD" id="cd18613">
    <property type="entry name" value="GH130"/>
    <property type="match status" value="1"/>
</dbReference>
<organism evidence="4 5">
    <name type="scientific">Rhabdobacter roseus</name>
    <dbReference type="NCBI Taxonomy" id="1655419"/>
    <lineage>
        <taxon>Bacteria</taxon>
        <taxon>Pseudomonadati</taxon>
        <taxon>Bacteroidota</taxon>
        <taxon>Cytophagia</taxon>
        <taxon>Cytophagales</taxon>
        <taxon>Cytophagaceae</taxon>
        <taxon>Rhabdobacter</taxon>
    </lineage>
</organism>
<accession>A0A840TZ05</accession>